<feature type="signal peptide" evidence="1">
    <location>
        <begin position="1"/>
        <end position="20"/>
    </location>
</feature>
<protein>
    <submittedName>
        <fullName evidence="2">Outer membrane receptor protein involved in Fe transport</fullName>
    </submittedName>
</protein>
<name>A0A7W7CK59_9ACTN</name>
<evidence type="ECO:0000313" key="2">
    <source>
        <dbReference type="EMBL" id="MBB4690059.1"/>
    </source>
</evidence>
<dbReference type="PROSITE" id="PS51257">
    <property type="entry name" value="PROKAR_LIPOPROTEIN"/>
    <property type="match status" value="1"/>
</dbReference>
<keyword evidence="3" id="KW-1185">Reference proteome</keyword>
<evidence type="ECO:0000256" key="1">
    <source>
        <dbReference type="SAM" id="SignalP"/>
    </source>
</evidence>
<reference evidence="2 3" key="1">
    <citation type="submission" date="2020-08" db="EMBL/GenBank/DDBJ databases">
        <title>Sequencing the genomes of 1000 actinobacteria strains.</title>
        <authorList>
            <person name="Klenk H.-P."/>
        </authorList>
    </citation>
    <scope>NUCLEOTIDE SEQUENCE [LARGE SCALE GENOMIC DNA]</scope>
    <source>
        <strain evidence="2 3">DSM 45518</strain>
    </source>
</reference>
<evidence type="ECO:0000313" key="3">
    <source>
        <dbReference type="Proteomes" id="UP000542742"/>
    </source>
</evidence>
<feature type="chain" id="PRO_5039082058" evidence="1">
    <location>
        <begin position="21"/>
        <end position="154"/>
    </location>
</feature>
<dbReference type="EMBL" id="JACHMF010000001">
    <property type="protein sequence ID" value="MBB4690059.1"/>
    <property type="molecule type" value="Genomic_DNA"/>
</dbReference>
<comment type="caution">
    <text evidence="2">The sequence shown here is derived from an EMBL/GenBank/DDBJ whole genome shotgun (WGS) entry which is preliminary data.</text>
</comment>
<sequence>MVRIPKIALLAAGVLVIASACGTATNSTTTAAPASAAPVTTAQAATKSTCEALGQAYGKNMAPFAEALTKYVADRKTIATAQSSLAAFATAVQEATATSKDAQIKADGKQAADKMHAKSTDAKFFSAIKTSKDVDKTLGPTMSDWLSPVQRHCS</sequence>
<keyword evidence="2" id="KW-0675">Receptor</keyword>
<proteinExistence type="predicted"/>
<dbReference type="RefSeq" id="WP_184949071.1">
    <property type="nucleotide sequence ID" value="NZ_BOMC01000040.1"/>
</dbReference>
<dbReference type="AlphaFoldDB" id="A0A7W7CK59"/>
<gene>
    <name evidence="2" type="ORF">BKA14_000207</name>
</gene>
<accession>A0A7W7CK59</accession>
<keyword evidence="1" id="KW-0732">Signal</keyword>
<dbReference type="Proteomes" id="UP000542742">
    <property type="component" value="Unassembled WGS sequence"/>
</dbReference>
<organism evidence="2 3">
    <name type="scientific">Paractinoplanes abujensis</name>
    <dbReference type="NCBI Taxonomy" id="882441"/>
    <lineage>
        <taxon>Bacteria</taxon>
        <taxon>Bacillati</taxon>
        <taxon>Actinomycetota</taxon>
        <taxon>Actinomycetes</taxon>
        <taxon>Micromonosporales</taxon>
        <taxon>Micromonosporaceae</taxon>
        <taxon>Paractinoplanes</taxon>
    </lineage>
</organism>